<dbReference type="Proteomes" id="UP000070531">
    <property type="component" value="Unassembled WGS sequence"/>
</dbReference>
<gene>
    <name evidence="2" type="ORF">HMPREF1860_00549</name>
</gene>
<dbReference type="Pfam" id="PF01076">
    <property type="entry name" value="Mob_Pre"/>
    <property type="match status" value="1"/>
</dbReference>
<comment type="caution">
    <text evidence="2">The sequence shown here is derived from an EMBL/GenBank/DDBJ whole genome shotgun (WGS) entry which is preliminary data.</text>
</comment>
<dbReference type="InterPro" id="IPR001668">
    <property type="entry name" value="Mob_Pre"/>
</dbReference>
<accession>A0A134BIE4</accession>
<dbReference type="GO" id="GO:0006310">
    <property type="term" value="P:DNA recombination"/>
    <property type="evidence" value="ECO:0007669"/>
    <property type="project" value="InterPro"/>
</dbReference>
<dbReference type="RefSeq" id="WP_231725222.1">
    <property type="nucleotide sequence ID" value="NZ_KQ960489.1"/>
</dbReference>
<feature type="coiled-coil region" evidence="1">
    <location>
        <begin position="313"/>
        <end position="340"/>
    </location>
</feature>
<feature type="coiled-coil region" evidence="1">
    <location>
        <begin position="232"/>
        <end position="266"/>
    </location>
</feature>
<protein>
    <submittedName>
        <fullName evidence="2">Plasmid recombination enzyme</fullName>
    </submittedName>
</protein>
<reference evidence="2 3" key="1">
    <citation type="submission" date="2016-01" db="EMBL/GenBank/DDBJ databases">
        <authorList>
            <person name="Oliw E.H."/>
        </authorList>
    </citation>
    <scope>NUCLEOTIDE SEQUENCE [LARGE SCALE GENOMIC DNA]</scope>
    <source>
        <strain evidence="2 3">DNF00307</strain>
    </source>
</reference>
<name>A0A134BIE4_9BACT</name>
<sequence>MMQVPLQRTKNFHDMANFVVLHLEKAKGADTKMSAHIERTFIAGNVDESRIHLDREMIAFPKGVKSRSAAIEHRIENAHLKRKVGKNQVHAIRVMLSASPEAMERIQHEGRLDDWCEQSVKWMQDTFGIENLVSAVLHMDEQTPHIHATVVPIVTAARRKKKSEDSVKKHYRKKAEGSRLCADDVMTQAKLKNYQSSYAEAMQSFGLERGIDGSEARHISTREYYTEQYRKAENLKEDIVLLAEQKEQAAEDLSKAKSELKQATLKKDISNAGSHVARAIGSLFTSKDQQVIADLNKQLFEKNAVITTLKNTIREREAVIETERENVESAEKDLEQFKRDIEKWYPDTCMNVAFANRCSHTYRISDEIVRQLLNDKRVVCSGKFTPMGEKVPFELDSAIFSSRKVKQGYRELFINDVSIDDMIRNRRNQWYLDRKQREALERAKRTSRGRRM</sequence>
<evidence type="ECO:0000256" key="1">
    <source>
        <dbReference type="SAM" id="Coils"/>
    </source>
</evidence>
<evidence type="ECO:0000313" key="3">
    <source>
        <dbReference type="Proteomes" id="UP000070531"/>
    </source>
</evidence>
<keyword evidence="1" id="KW-0175">Coiled coil</keyword>
<dbReference type="Gene3D" id="3.30.930.30">
    <property type="match status" value="1"/>
</dbReference>
<dbReference type="CDD" id="cd17242">
    <property type="entry name" value="MobM_relaxase"/>
    <property type="match status" value="1"/>
</dbReference>
<proteinExistence type="predicted"/>
<dbReference type="EMBL" id="LSDL01000024">
    <property type="protein sequence ID" value="KXB79704.1"/>
    <property type="molecule type" value="Genomic_DNA"/>
</dbReference>
<dbReference type="NCBIfam" id="NF041497">
    <property type="entry name" value="MobV"/>
    <property type="match status" value="1"/>
</dbReference>
<dbReference type="GO" id="GO:0003677">
    <property type="term" value="F:DNA binding"/>
    <property type="evidence" value="ECO:0007669"/>
    <property type="project" value="InterPro"/>
</dbReference>
<organism evidence="2">
    <name type="scientific">Prevotella amnii</name>
    <dbReference type="NCBI Taxonomy" id="419005"/>
    <lineage>
        <taxon>Bacteria</taxon>
        <taxon>Pseudomonadati</taxon>
        <taxon>Bacteroidota</taxon>
        <taxon>Bacteroidia</taxon>
        <taxon>Bacteroidales</taxon>
        <taxon>Prevotellaceae</taxon>
        <taxon>Prevotella</taxon>
    </lineage>
</organism>
<evidence type="ECO:0000313" key="2">
    <source>
        <dbReference type="EMBL" id="KXB79704.1"/>
    </source>
</evidence>
<dbReference type="PATRIC" id="fig|419005.5.peg.551"/>
<dbReference type="STRING" id="419005.HMPREF1860_00549"/>
<dbReference type="AlphaFoldDB" id="A0A134BIE4"/>